<dbReference type="AlphaFoldDB" id="A0A9P1FTP0"/>
<dbReference type="EMBL" id="CAMXCT020001035">
    <property type="protein sequence ID" value="CAL1139377.1"/>
    <property type="molecule type" value="Genomic_DNA"/>
</dbReference>
<comment type="caution">
    <text evidence="6">The sequence shown here is derived from an EMBL/GenBank/DDBJ whole genome shotgun (WGS) entry which is preliminary data.</text>
</comment>
<evidence type="ECO:0000256" key="3">
    <source>
        <dbReference type="ARBA" id="ARBA00022989"/>
    </source>
</evidence>
<dbReference type="OrthoDB" id="5348404at2759"/>
<keyword evidence="2 5" id="KW-0812">Transmembrane</keyword>
<evidence type="ECO:0000313" key="6">
    <source>
        <dbReference type="EMBL" id="CAI3986002.1"/>
    </source>
</evidence>
<dbReference type="PANTHER" id="PTHR23423">
    <property type="entry name" value="ORGANIC SOLUTE TRANSPORTER-RELATED"/>
    <property type="match status" value="1"/>
</dbReference>
<dbReference type="InterPro" id="IPR005178">
    <property type="entry name" value="Ostalpha/TMEM184C"/>
</dbReference>
<evidence type="ECO:0000256" key="5">
    <source>
        <dbReference type="SAM" id="Phobius"/>
    </source>
</evidence>
<feature type="transmembrane region" description="Helical" evidence="5">
    <location>
        <begin position="252"/>
        <end position="269"/>
    </location>
</feature>
<feature type="transmembrane region" description="Helical" evidence="5">
    <location>
        <begin position="34"/>
        <end position="53"/>
    </location>
</feature>
<dbReference type="Pfam" id="PF03619">
    <property type="entry name" value="Solute_trans_a"/>
    <property type="match status" value="1"/>
</dbReference>
<keyword evidence="4 5" id="KW-0472">Membrane</keyword>
<feature type="transmembrane region" description="Helical" evidence="5">
    <location>
        <begin position="203"/>
        <end position="220"/>
    </location>
</feature>
<evidence type="ECO:0000256" key="1">
    <source>
        <dbReference type="ARBA" id="ARBA00004141"/>
    </source>
</evidence>
<keyword evidence="3 5" id="KW-1133">Transmembrane helix</keyword>
<feature type="transmembrane region" description="Helical" evidence="5">
    <location>
        <begin position="74"/>
        <end position="95"/>
    </location>
</feature>
<name>A0A9P1FTP0_9DINO</name>
<feature type="transmembrane region" description="Helical" evidence="5">
    <location>
        <begin position="171"/>
        <end position="191"/>
    </location>
</feature>
<dbReference type="GO" id="GO:0016020">
    <property type="term" value="C:membrane"/>
    <property type="evidence" value="ECO:0007669"/>
    <property type="project" value="UniProtKB-SubCell"/>
</dbReference>
<reference evidence="6" key="1">
    <citation type="submission" date="2022-10" db="EMBL/GenBank/DDBJ databases">
        <authorList>
            <person name="Chen Y."/>
            <person name="Dougan E. K."/>
            <person name="Chan C."/>
            <person name="Rhodes N."/>
            <person name="Thang M."/>
        </authorList>
    </citation>
    <scope>NUCLEOTIDE SEQUENCE</scope>
</reference>
<accession>A0A9P1FTP0</accession>
<evidence type="ECO:0000256" key="2">
    <source>
        <dbReference type="ARBA" id="ARBA00022692"/>
    </source>
</evidence>
<reference evidence="7 8" key="2">
    <citation type="submission" date="2024-05" db="EMBL/GenBank/DDBJ databases">
        <authorList>
            <person name="Chen Y."/>
            <person name="Shah S."/>
            <person name="Dougan E. K."/>
            <person name="Thang M."/>
            <person name="Chan C."/>
        </authorList>
    </citation>
    <scope>NUCLEOTIDE SEQUENCE [LARGE SCALE GENOMIC DNA]</scope>
</reference>
<evidence type="ECO:0000313" key="8">
    <source>
        <dbReference type="Proteomes" id="UP001152797"/>
    </source>
</evidence>
<gene>
    <name evidence="6" type="ORF">C1SCF055_LOCUS13387</name>
</gene>
<dbReference type="EMBL" id="CAMXCT030001035">
    <property type="protein sequence ID" value="CAL4773314.1"/>
    <property type="molecule type" value="Genomic_DNA"/>
</dbReference>
<proteinExistence type="predicted"/>
<dbReference type="SMART" id="SM01417">
    <property type="entry name" value="Solute_trans_a"/>
    <property type="match status" value="1"/>
</dbReference>
<organism evidence="6">
    <name type="scientific">Cladocopium goreaui</name>
    <dbReference type="NCBI Taxonomy" id="2562237"/>
    <lineage>
        <taxon>Eukaryota</taxon>
        <taxon>Sar</taxon>
        <taxon>Alveolata</taxon>
        <taxon>Dinophyceae</taxon>
        <taxon>Suessiales</taxon>
        <taxon>Symbiodiniaceae</taxon>
        <taxon>Cladocopium</taxon>
    </lineage>
</organism>
<evidence type="ECO:0000313" key="7">
    <source>
        <dbReference type="EMBL" id="CAL4773314.1"/>
    </source>
</evidence>
<evidence type="ECO:0000256" key="4">
    <source>
        <dbReference type="ARBA" id="ARBA00023136"/>
    </source>
</evidence>
<dbReference type="Proteomes" id="UP001152797">
    <property type="component" value="Unassembled WGS sequence"/>
</dbReference>
<protein>
    <submittedName>
        <fullName evidence="7">UBA domain-containing protein</fullName>
    </submittedName>
</protein>
<feature type="transmembrane region" description="Helical" evidence="5">
    <location>
        <begin position="281"/>
        <end position="304"/>
    </location>
</feature>
<sequence length="337" mass="38694">MGSQMPPEDELDRFSEFRMPHVIKRCTEEDPLQFYGATISGSFALILTLSMCIRQSHVLNGRPLCMQRGYYRGMLFFPMVWAVCCWATLFCPLARPLAELFMGQIEAYAIYSFLVSSVNGECLIVIQAVQDYGPQRYFAVPPLGCFFYRCCKPHHISAKQLLWVSRLVKQFGVLQIFFNSYFLWARLTLLPAQALRVEKISEAVLKVSGVVAMYGLFIMYKATHDLLHNWNTTRKFVALKVVIVVSTLQGKLLSWLISSTGLFTTKCLLSKEHPEDMHRLLTFWSCYFTLLETVVLSLLIIKAFPAHEVTDYPLKNLDLVELELRQIDERRSVPSMA</sequence>
<keyword evidence="8" id="KW-1185">Reference proteome</keyword>
<comment type="subcellular location">
    <subcellularLocation>
        <location evidence="1">Membrane</location>
        <topology evidence="1">Multi-pass membrane protein</topology>
    </subcellularLocation>
</comment>
<dbReference type="EMBL" id="CAMXCT010001035">
    <property type="protein sequence ID" value="CAI3986002.1"/>
    <property type="molecule type" value="Genomic_DNA"/>
</dbReference>